<dbReference type="EMBL" id="CP034145">
    <property type="protein sequence ID" value="AZH26326.1"/>
    <property type="molecule type" value="Genomic_DNA"/>
</dbReference>
<dbReference type="SUPFAM" id="SSF55729">
    <property type="entry name" value="Acyl-CoA N-acyltransferases (Nat)"/>
    <property type="match status" value="1"/>
</dbReference>
<evidence type="ECO:0000313" key="2">
    <source>
        <dbReference type="EMBL" id="AZH26326.1"/>
    </source>
</evidence>
<reference evidence="2 3" key="1">
    <citation type="submission" date="2018-07" db="EMBL/GenBank/DDBJ databases">
        <title>Genome sequences of Haloplanus aerogenes JCM 16430T.</title>
        <authorList>
            <person name="Kim Y.B."/>
            <person name="Roh S.W."/>
        </authorList>
    </citation>
    <scope>NUCLEOTIDE SEQUENCE [LARGE SCALE GENOMIC DNA]</scope>
    <source>
        <strain evidence="2 3">JCM 16430</strain>
    </source>
</reference>
<dbReference type="GO" id="GO:0016747">
    <property type="term" value="F:acyltransferase activity, transferring groups other than amino-acyl groups"/>
    <property type="evidence" value="ECO:0007669"/>
    <property type="project" value="InterPro"/>
</dbReference>
<keyword evidence="3" id="KW-1185">Reference proteome</keyword>
<dbReference type="PANTHER" id="PTHR43415:SF3">
    <property type="entry name" value="GNAT-FAMILY ACETYLTRANSFERASE"/>
    <property type="match status" value="1"/>
</dbReference>
<dbReference type="PROSITE" id="PS51186">
    <property type="entry name" value="GNAT"/>
    <property type="match status" value="1"/>
</dbReference>
<dbReference type="KEGG" id="haer:DU502_13555"/>
<gene>
    <name evidence="2" type="ORF">DU502_13555</name>
</gene>
<dbReference type="InterPro" id="IPR016181">
    <property type="entry name" value="Acyl_CoA_acyltransferase"/>
</dbReference>
<dbReference type="Gene3D" id="3.40.630.30">
    <property type="match status" value="1"/>
</dbReference>
<dbReference type="AlphaFoldDB" id="A0A3G8QV46"/>
<accession>A0A3G8QV46</accession>
<name>A0A3G8QV46_9EURY</name>
<keyword evidence="2" id="KW-0808">Transferase</keyword>
<dbReference type="InterPro" id="IPR000182">
    <property type="entry name" value="GNAT_dom"/>
</dbReference>
<protein>
    <submittedName>
        <fullName evidence="2">GNAT family N-acetyltransferase</fullName>
    </submittedName>
</protein>
<feature type="domain" description="N-acetyltransferase" evidence="1">
    <location>
        <begin position="47"/>
        <end position="190"/>
    </location>
</feature>
<evidence type="ECO:0000313" key="3">
    <source>
        <dbReference type="Proteomes" id="UP000282007"/>
    </source>
</evidence>
<sequence length="190" mass="21527">MGRMSSSCAFCSGTFSPDELLSLDGASSPVCPACYELAEPSTDAASLTVGPIQRADLELVLAWRNNPVIYEHFAEQDGPIQWADHVDWFESRPPTRRDYVASYDGRRIGVVAVDASDFVSIYIAELTLWGEGLATRLLDWLTTRFHSMRDLQAEIHANNERSQRLFERCGFERTNREDDWYVYAYVGDSQ</sequence>
<dbReference type="Pfam" id="PF13302">
    <property type="entry name" value="Acetyltransf_3"/>
    <property type="match status" value="1"/>
</dbReference>
<organism evidence="2 3">
    <name type="scientific">Haloplanus aerogenes</name>
    <dbReference type="NCBI Taxonomy" id="660522"/>
    <lineage>
        <taxon>Archaea</taxon>
        <taxon>Methanobacteriati</taxon>
        <taxon>Methanobacteriota</taxon>
        <taxon>Stenosarchaea group</taxon>
        <taxon>Halobacteria</taxon>
        <taxon>Halobacteriales</taxon>
        <taxon>Haloferacaceae</taxon>
        <taxon>Haloplanus</taxon>
    </lineage>
</organism>
<proteinExistence type="predicted"/>
<dbReference type="Proteomes" id="UP000282007">
    <property type="component" value="Chromosome"/>
</dbReference>
<dbReference type="PANTHER" id="PTHR43415">
    <property type="entry name" value="SPERMIDINE N(1)-ACETYLTRANSFERASE"/>
    <property type="match status" value="1"/>
</dbReference>
<evidence type="ECO:0000259" key="1">
    <source>
        <dbReference type="PROSITE" id="PS51186"/>
    </source>
</evidence>